<feature type="compositionally biased region" description="Polar residues" evidence="1">
    <location>
        <begin position="247"/>
        <end position="265"/>
    </location>
</feature>
<evidence type="ECO:0000259" key="2">
    <source>
        <dbReference type="Pfam" id="PF04577"/>
    </source>
</evidence>
<dbReference type="AlphaFoldDB" id="A0A6U1QCY4"/>
<feature type="domain" description="Glycosyltransferase 61 catalytic" evidence="2">
    <location>
        <begin position="122"/>
        <end position="189"/>
    </location>
</feature>
<proteinExistence type="predicted"/>
<dbReference type="Pfam" id="PF04577">
    <property type="entry name" value="Glyco_transf_61"/>
    <property type="match status" value="1"/>
</dbReference>
<gene>
    <name evidence="3" type="ORF">CTEN0397_LOCUS5870</name>
    <name evidence="4" type="ORF">CTEN0397_LOCUS5871</name>
</gene>
<protein>
    <recommendedName>
        <fullName evidence="2">Glycosyltransferase 61 catalytic domain-containing protein</fullName>
    </recommendedName>
</protein>
<sequence>MDWWDTFLMLPHDKKSGQQIVFLDGHAEGHYDAVWERLFGPIQRVMSVSNKVCFENAALVPPSYSSVLRTSFARSCATLTNAFVDFVLRQMGCEDVKKVTGKVVLLDYKPFRSHPRLDLASAKHLFSNMDVVAELIQSLVEGATVEVVRLDRDDFETQLRVVRSAHVLIGHTETGLAHLIFLSPDTHVIELEIDTHSSDMQQLSSWKPNITHRVVHIDFTEETIVRNDTVKEAIIPLIQKFAFGKTVSPSESDTKSSNTAGLTKQSKGEGKTTRDDDTTDQTESFESGKDEDGQELEESSEARDAGLEDGEAQDKPAEAKETGSKAGWFT</sequence>
<evidence type="ECO:0000313" key="3">
    <source>
        <dbReference type="EMBL" id="CAD8934837.1"/>
    </source>
</evidence>
<dbReference type="EMBL" id="HBFW01009046">
    <property type="protein sequence ID" value="CAD8934838.1"/>
    <property type="molecule type" value="Transcribed_RNA"/>
</dbReference>
<reference evidence="4" key="1">
    <citation type="submission" date="2021-01" db="EMBL/GenBank/DDBJ databases">
        <authorList>
            <person name="Corre E."/>
            <person name="Pelletier E."/>
            <person name="Niang G."/>
            <person name="Scheremetjew M."/>
            <person name="Finn R."/>
            <person name="Kale V."/>
            <person name="Holt S."/>
            <person name="Cochrane G."/>
            <person name="Meng A."/>
            <person name="Brown T."/>
            <person name="Cohen L."/>
        </authorList>
    </citation>
    <scope>NUCLEOTIDE SEQUENCE</scope>
    <source>
        <strain evidence="4">ECT3854</strain>
    </source>
</reference>
<dbReference type="InterPro" id="IPR049625">
    <property type="entry name" value="Glyco_transf_61_cat"/>
</dbReference>
<name>A0A6U1QCY4_CYCTE</name>
<feature type="region of interest" description="Disordered" evidence="1">
    <location>
        <begin position="246"/>
        <end position="330"/>
    </location>
</feature>
<evidence type="ECO:0000313" key="4">
    <source>
        <dbReference type="EMBL" id="CAD8934838.1"/>
    </source>
</evidence>
<evidence type="ECO:0000256" key="1">
    <source>
        <dbReference type="SAM" id="MobiDB-lite"/>
    </source>
</evidence>
<dbReference type="GO" id="GO:0016757">
    <property type="term" value="F:glycosyltransferase activity"/>
    <property type="evidence" value="ECO:0007669"/>
    <property type="project" value="InterPro"/>
</dbReference>
<dbReference type="EMBL" id="HBFW01009045">
    <property type="protein sequence ID" value="CAD8934837.1"/>
    <property type="molecule type" value="Transcribed_RNA"/>
</dbReference>
<feature type="compositionally biased region" description="Basic and acidic residues" evidence="1">
    <location>
        <begin position="266"/>
        <end position="276"/>
    </location>
</feature>
<organism evidence="4">
    <name type="scientific">Cyclophora tenuis</name>
    <name type="common">Marine diatom</name>
    <dbReference type="NCBI Taxonomy" id="216820"/>
    <lineage>
        <taxon>Eukaryota</taxon>
        <taxon>Sar</taxon>
        <taxon>Stramenopiles</taxon>
        <taxon>Ochrophyta</taxon>
        <taxon>Bacillariophyta</taxon>
        <taxon>Fragilariophyceae</taxon>
        <taxon>Fragilariophycidae</taxon>
        <taxon>Cyclophorales</taxon>
        <taxon>Cyclophoraceae</taxon>
        <taxon>Cyclophora</taxon>
    </lineage>
</organism>
<feature type="compositionally biased region" description="Basic and acidic residues" evidence="1">
    <location>
        <begin position="300"/>
        <end position="323"/>
    </location>
</feature>
<accession>A0A6U1QCY4</accession>